<evidence type="ECO:0000259" key="5">
    <source>
        <dbReference type="PROSITE" id="PS50937"/>
    </source>
</evidence>
<feature type="domain" description="HTH merR-type" evidence="5">
    <location>
        <begin position="27"/>
        <end position="97"/>
    </location>
</feature>
<evidence type="ECO:0000256" key="4">
    <source>
        <dbReference type="ARBA" id="ARBA00023163"/>
    </source>
</evidence>
<dbReference type="CDD" id="cd04764">
    <property type="entry name" value="HTH_MlrA-like_sg1"/>
    <property type="match status" value="1"/>
</dbReference>
<keyword evidence="3" id="KW-0238">DNA-binding</keyword>
<proteinExistence type="predicted"/>
<dbReference type="PROSITE" id="PS50937">
    <property type="entry name" value="HTH_MERR_2"/>
    <property type="match status" value="1"/>
</dbReference>
<reference evidence="6 7" key="1">
    <citation type="submission" date="2018-07" db="EMBL/GenBank/DDBJ databases">
        <title>Bacillus sp. YLB-04 draft genome sequence.</title>
        <authorList>
            <person name="Yu L."/>
            <person name="Tang X."/>
        </authorList>
    </citation>
    <scope>NUCLEOTIDE SEQUENCE [LARGE SCALE GENOMIC DNA]</scope>
    <source>
        <strain evidence="6 7">YLB-04</strain>
    </source>
</reference>
<evidence type="ECO:0000313" key="7">
    <source>
        <dbReference type="Proteomes" id="UP000257144"/>
    </source>
</evidence>
<comment type="caution">
    <text evidence="6">The sequence shown here is derived from an EMBL/GenBank/DDBJ whole genome shotgun (WGS) entry which is preliminary data.</text>
</comment>
<dbReference type="AlphaFoldDB" id="A0A3D8GN86"/>
<dbReference type="PANTHER" id="PTHR30204">
    <property type="entry name" value="REDOX-CYCLING DRUG-SENSING TRANSCRIPTIONAL ACTIVATOR SOXR"/>
    <property type="match status" value="1"/>
</dbReference>
<accession>A0A3D8GN86</accession>
<organism evidence="6 7">
    <name type="scientific">Neobacillus piezotolerans</name>
    <dbReference type="NCBI Taxonomy" id="2259171"/>
    <lineage>
        <taxon>Bacteria</taxon>
        <taxon>Bacillati</taxon>
        <taxon>Bacillota</taxon>
        <taxon>Bacilli</taxon>
        <taxon>Bacillales</taxon>
        <taxon>Bacillaceae</taxon>
        <taxon>Neobacillus</taxon>
    </lineage>
</organism>
<gene>
    <name evidence="6" type="ORF">DRW41_16510</name>
</gene>
<keyword evidence="7" id="KW-1185">Reference proteome</keyword>
<name>A0A3D8GN86_9BACI</name>
<dbReference type="InterPro" id="IPR000551">
    <property type="entry name" value="MerR-type_HTH_dom"/>
</dbReference>
<evidence type="ECO:0000256" key="1">
    <source>
        <dbReference type="ARBA" id="ARBA00022491"/>
    </source>
</evidence>
<dbReference type="InterPro" id="IPR009061">
    <property type="entry name" value="DNA-bd_dom_put_sf"/>
</dbReference>
<evidence type="ECO:0000256" key="2">
    <source>
        <dbReference type="ARBA" id="ARBA00023015"/>
    </source>
</evidence>
<sequence length="329" mass="37749">MSYPADKEKQFGMKGCMQMKDGQIMKAYTIQEVSRLINVPQGTLRQWERDFNGLLTIPRTRQGSRFYTDTEINLLEKIKQMREKNLGKEMIRDLIKEHFRQCSEATSEPFAASVTVVGETKPLPAEASQSPFDMEAFFSAMDVYKQDFFAGVREEIRGTIRKELIEEVKKEVSKGSFHTVKSLSDSIYKSGERVAAEVAELSSEVARTSEQASETARFLSNSISNVSKASSEHFVTINKRIAQNAERSSKEMKALVKSMSDANLVTESVVESFNETLIKDREFYLETLHMERLVHSQEMDRREELLQEIVSSFRDAAAAKEKRWWKFWG</sequence>
<dbReference type="EMBL" id="QNQT01000008">
    <property type="protein sequence ID" value="RDU35742.1"/>
    <property type="molecule type" value="Genomic_DNA"/>
</dbReference>
<dbReference type="OrthoDB" id="2884071at2"/>
<dbReference type="InterPro" id="IPR047057">
    <property type="entry name" value="MerR_fam"/>
</dbReference>
<keyword evidence="2" id="KW-0805">Transcription regulation</keyword>
<keyword evidence="4" id="KW-0804">Transcription</keyword>
<dbReference type="SMART" id="SM00422">
    <property type="entry name" value="HTH_MERR"/>
    <property type="match status" value="1"/>
</dbReference>
<evidence type="ECO:0000313" key="6">
    <source>
        <dbReference type="EMBL" id="RDU35742.1"/>
    </source>
</evidence>
<dbReference type="SUPFAM" id="SSF46955">
    <property type="entry name" value="Putative DNA-binding domain"/>
    <property type="match status" value="1"/>
</dbReference>
<dbReference type="Proteomes" id="UP000257144">
    <property type="component" value="Unassembled WGS sequence"/>
</dbReference>
<protein>
    <recommendedName>
        <fullName evidence="5">HTH merR-type domain-containing protein</fullName>
    </recommendedName>
</protein>
<dbReference type="Pfam" id="PF13411">
    <property type="entry name" value="MerR_1"/>
    <property type="match status" value="1"/>
</dbReference>
<dbReference type="Gene3D" id="1.10.1660.10">
    <property type="match status" value="1"/>
</dbReference>
<dbReference type="GO" id="GO:0003677">
    <property type="term" value="F:DNA binding"/>
    <property type="evidence" value="ECO:0007669"/>
    <property type="project" value="UniProtKB-KW"/>
</dbReference>
<dbReference type="PANTHER" id="PTHR30204:SF69">
    <property type="entry name" value="MERR-FAMILY TRANSCRIPTIONAL REGULATOR"/>
    <property type="match status" value="1"/>
</dbReference>
<keyword evidence="1" id="KW-0678">Repressor</keyword>
<dbReference type="GO" id="GO:0003700">
    <property type="term" value="F:DNA-binding transcription factor activity"/>
    <property type="evidence" value="ECO:0007669"/>
    <property type="project" value="InterPro"/>
</dbReference>
<evidence type="ECO:0000256" key="3">
    <source>
        <dbReference type="ARBA" id="ARBA00023125"/>
    </source>
</evidence>